<evidence type="ECO:0000259" key="1">
    <source>
        <dbReference type="Pfam" id="PF22422"/>
    </source>
</evidence>
<protein>
    <recommendedName>
        <fullName evidence="1">Mannosylglycerate hydrolase MGH1-like glycoside hydrolase domain-containing protein</fullName>
    </recommendedName>
</protein>
<reference evidence="2 3" key="1">
    <citation type="journal article" date="2014" name="PLoS ONE">
        <title>The first complete genome sequence of the class fimbriimonadia in the phylum armatimonadetes.</title>
        <authorList>
            <person name="Hu Z.Y."/>
            <person name="Wang Y.Z."/>
            <person name="Im W.T."/>
            <person name="Wang S.Y."/>
            <person name="Zhao G.P."/>
            <person name="Zheng H.J."/>
            <person name="Quan Z.X."/>
        </authorList>
    </citation>
    <scope>NUCLEOTIDE SEQUENCE [LARGE SCALE GENOMIC DNA]</scope>
    <source>
        <strain evidence="2">Gsoil 348</strain>
    </source>
</reference>
<proteinExistence type="predicted"/>
<name>A0A068NJ46_FIMGI</name>
<dbReference type="KEGG" id="fgi:OP10G_0240"/>
<dbReference type="HOGENOM" id="CLU_380258_0_0_0"/>
<dbReference type="STRING" id="661478.OP10G_0240"/>
<evidence type="ECO:0000313" key="2">
    <source>
        <dbReference type="EMBL" id="AIE83608.1"/>
    </source>
</evidence>
<evidence type="ECO:0000313" key="3">
    <source>
        <dbReference type="Proteomes" id="UP000027982"/>
    </source>
</evidence>
<dbReference type="GO" id="GO:0005975">
    <property type="term" value="P:carbohydrate metabolic process"/>
    <property type="evidence" value="ECO:0007669"/>
    <property type="project" value="InterPro"/>
</dbReference>
<dbReference type="Pfam" id="PF22422">
    <property type="entry name" value="MGH1-like_GH"/>
    <property type="match status" value="1"/>
</dbReference>
<dbReference type="eggNOG" id="COG1626">
    <property type="taxonomic scope" value="Bacteria"/>
</dbReference>
<dbReference type="RefSeq" id="WP_084178752.1">
    <property type="nucleotide sequence ID" value="NZ_CP007139.1"/>
</dbReference>
<gene>
    <name evidence="2" type="ORF">OP10G_0240</name>
</gene>
<dbReference type="InterPro" id="IPR012341">
    <property type="entry name" value="6hp_glycosidase-like_sf"/>
</dbReference>
<keyword evidence="3" id="KW-1185">Reference proteome</keyword>
<dbReference type="InterPro" id="IPR054491">
    <property type="entry name" value="MGH1-like_GH"/>
</dbReference>
<feature type="domain" description="Mannosylglycerate hydrolase MGH1-like glycoside hydrolase" evidence="1">
    <location>
        <begin position="348"/>
        <end position="672"/>
    </location>
</feature>
<dbReference type="EMBL" id="CP007139">
    <property type="protein sequence ID" value="AIE83608.1"/>
    <property type="molecule type" value="Genomic_DNA"/>
</dbReference>
<accession>A0A068NJ46</accession>
<sequence>MDPLARLGRKDKWFLGGGKGAIYAPPFPKHLLAPGFWDDVYFADVRIARLFTALFVDADGRPIRFDSYHKGWRPDRLTVMHYSGDIVVRERRCITEANAWVTELELVTAVRPIHVFLWALPEVRPPGHGAPWQAMTDVQVGFDSMLVKFETAWPGELVPDRTGIEAESIRGARAMGPSLPVYLEYGASHERQSWTVNLAQRHDESPLYELSVLPEKFVDGRLKQEFKPFTGTAPVEGLAHLVQHYVLEDRRPLTLACGAGLTPLAARDSLQEAREDGAIDRSAAAWRRYFEGVPHFSSSDEHLTSAYWHRWYGLRLNTVDIPDLRFAPFVTEGIGFFRNFVTYSAQAHLREVSWMHDPSLATGILDNLGRVQREDGSFPGHNYTGRPARDFYHADFATGLSQVHALHPGAVGKDHLQTMRGYADYFLRHRTLSKDPAGPTMYDVFDQNETGQEYMSRYQFASENADKWASFRVSGVDATVYAMQLFRMLAAFRPGDSPYKRFAEGAERGLAELSFDPADQFFCDVALDGRRSPARPATGLYPLMAAGLALPDVVERWLANPEEFWLAAGFPATALSDSTFSAEGEWKERRLNCPWNGRSWPMANSHVVDALANVGRSSSDDRLRHLAGEGLMKAIHLMFHGGNPLKPSSYEHYDPITGVPALYRGYDDYMHSWIVDLVLRHAVGVQPGKDEVDPLPLDVDWIECTDIPHQRGRMHVRVERGVARVEIE</sequence>
<dbReference type="OrthoDB" id="231241at2"/>
<dbReference type="InterPro" id="IPR008928">
    <property type="entry name" value="6-hairpin_glycosidase_sf"/>
</dbReference>
<dbReference type="SUPFAM" id="SSF48208">
    <property type="entry name" value="Six-hairpin glycosidases"/>
    <property type="match status" value="1"/>
</dbReference>
<dbReference type="Proteomes" id="UP000027982">
    <property type="component" value="Chromosome"/>
</dbReference>
<dbReference type="Gene3D" id="1.50.10.10">
    <property type="match status" value="1"/>
</dbReference>
<organism evidence="2 3">
    <name type="scientific">Fimbriimonas ginsengisoli Gsoil 348</name>
    <dbReference type="NCBI Taxonomy" id="661478"/>
    <lineage>
        <taxon>Bacteria</taxon>
        <taxon>Bacillati</taxon>
        <taxon>Armatimonadota</taxon>
        <taxon>Fimbriimonadia</taxon>
        <taxon>Fimbriimonadales</taxon>
        <taxon>Fimbriimonadaceae</taxon>
        <taxon>Fimbriimonas</taxon>
    </lineage>
</organism>
<dbReference type="AlphaFoldDB" id="A0A068NJ46"/>